<accession>A0A2H1VLR4</accession>
<name>A0A2H1VLR4_SPOFR</name>
<dbReference type="AlphaFoldDB" id="A0A2H1VLR4"/>
<proteinExistence type="predicted"/>
<evidence type="ECO:0000313" key="1">
    <source>
        <dbReference type="EMBL" id="SOQ41775.1"/>
    </source>
</evidence>
<gene>
    <name evidence="1" type="ORF">SFRICE_030856</name>
</gene>
<sequence>MDTHFSTKYYKTTKYYETLRWAYDKCYEKATIEVSTDGKQLQPLLDTRNTRGVTSALQAFGEILAVLWSGKMANEQTYYDKLSAPHIPATPEESKMRCRKKNRVSLHRPLLDIDLFPGDFQSLQQIVGNFPEPKISSNLPIFIDINLLNV</sequence>
<reference evidence="1" key="1">
    <citation type="submission" date="2016-07" db="EMBL/GenBank/DDBJ databases">
        <authorList>
            <person name="Bretaudeau A."/>
        </authorList>
    </citation>
    <scope>NUCLEOTIDE SEQUENCE</scope>
    <source>
        <strain evidence="1">Rice</strain>
        <tissue evidence="1">Whole body</tissue>
    </source>
</reference>
<protein>
    <submittedName>
        <fullName evidence="1">SFRICE_030856</fullName>
    </submittedName>
</protein>
<dbReference type="EMBL" id="ODYU01003258">
    <property type="protein sequence ID" value="SOQ41775.1"/>
    <property type="molecule type" value="Genomic_DNA"/>
</dbReference>
<organism evidence="1">
    <name type="scientific">Spodoptera frugiperda</name>
    <name type="common">Fall armyworm</name>
    <dbReference type="NCBI Taxonomy" id="7108"/>
    <lineage>
        <taxon>Eukaryota</taxon>
        <taxon>Metazoa</taxon>
        <taxon>Ecdysozoa</taxon>
        <taxon>Arthropoda</taxon>
        <taxon>Hexapoda</taxon>
        <taxon>Insecta</taxon>
        <taxon>Pterygota</taxon>
        <taxon>Neoptera</taxon>
        <taxon>Endopterygota</taxon>
        <taxon>Lepidoptera</taxon>
        <taxon>Glossata</taxon>
        <taxon>Ditrysia</taxon>
        <taxon>Noctuoidea</taxon>
        <taxon>Noctuidae</taxon>
        <taxon>Amphipyrinae</taxon>
        <taxon>Spodoptera</taxon>
    </lineage>
</organism>